<dbReference type="FunFam" id="2.60.40.10:FF:000974">
    <property type="entry name" value="Collagen alpha-1(XX) chain"/>
    <property type="match status" value="1"/>
</dbReference>
<dbReference type="GO" id="GO:0005581">
    <property type="term" value="C:collagen trimer"/>
    <property type="evidence" value="ECO:0007669"/>
    <property type="project" value="UniProtKB-KW"/>
</dbReference>
<evidence type="ECO:0000313" key="12">
    <source>
        <dbReference type="Ensembl" id="ENSRFEP00010023653.1"/>
    </source>
</evidence>
<dbReference type="Proteomes" id="UP000472240">
    <property type="component" value="Chromosome 23"/>
</dbReference>
<organism evidence="12 13">
    <name type="scientific">Rhinolophus ferrumequinum</name>
    <name type="common">Greater horseshoe bat</name>
    <dbReference type="NCBI Taxonomy" id="59479"/>
    <lineage>
        <taxon>Eukaryota</taxon>
        <taxon>Metazoa</taxon>
        <taxon>Chordata</taxon>
        <taxon>Craniata</taxon>
        <taxon>Vertebrata</taxon>
        <taxon>Euteleostomi</taxon>
        <taxon>Mammalia</taxon>
        <taxon>Eutheria</taxon>
        <taxon>Laurasiatheria</taxon>
        <taxon>Chiroptera</taxon>
        <taxon>Yinpterochiroptera</taxon>
        <taxon>Rhinolophoidea</taxon>
        <taxon>Rhinolophidae</taxon>
        <taxon>Rhinolophinae</taxon>
        <taxon>Rhinolophus</taxon>
    </lineage>
</organism>
<feature type="domain" description="VWFA" evidence="10">
    <location>
        <begin position="159"/>
        <end position="334"/>
    </location>
</feature>
<dbReference type="CDD" id="cd00063">
    <property type="entry name" value="FN3"/>
    <property type="match status" value="6"/>
</dbReference>
<dbReference type="InterPro" id="IPR050991">
    <property type="entry name" value="ECM_Regulatory_Proteins"/>
</dbReference>
<dbReference type="Ensembl" id="ENSRFET00010025726.1">
    <property type="protein sequence ID" value="ENSRFEP00010023653.1"/>
    <property type="gene ID" value="ENSRFEG00010014109.1"/>
</dbReference>
<dbReference type="Pfam" id="PF00041">
    <property type="entry name" value="fn3"/>
    <property type="match status" value="4"/>
</dbReference>
<dbReference type="PROSITE" id="PS50234">
    <property type="entry name" value="VWFA"/>
    <property type="match status" value="1"/>
</dbReference>
<dbReference type="Gene3D" id="2.60.120.200">
    <property type="match status" value="1"/>
</dbReference>
<protein>
    <recommendedName>
        <fullName evidence="8">Collagen alpha-1(XX) chain</fullName>
    </recommendedName>
</protein>
<feature type="region of interest" description="Disordered" evidence="9">
    <location>
        <begin position="101"/>
        <end position="141"/>
    </location>
</feature>
<evidence type="ECO:0000256" key="7">
    <source>
        <dbReference type="ARBA" id="ARBA00056720"/>
    </source>
</evidence>
<dbReference type="InterPro" id="IPR002035">
    <property type="entry name" value="VWF_A"/>
</dbReference>
<evidence type="ECO:0000259" key="10">
    <source>
        <dbReference type="PROSITE" id="PS50234"/>
    </source>
</evidence>
<evidence type="ECO:0000256" key="4">
    <source>
        <dbReference type="ARBA" id="ARBA00022737"/>
    </source>
</evidence>
<dbReference type="FunFam" id="3.40.50.410:FF:000001">
    <property type="entry name" value="Collagen, type XII, alpha 1"/>
    <property type="match status" value="1"/>
</dbReference>
<evidence type="ECO:0000256" key="6">
    <source>
        <dbReference type="ARBA" id="ARBA00023180"/>
    </source>
</evidence>
<dbReference type="FunFam" id="2.60.40.10:FF:000234">
    <property type="entry name" value="Collagen, type XII, alpha 1"/>
    <property type="match status" value="2"/>
</dbReference>
<reference evidence="12 13" key="1">
    <citation type="journal article" date="2015" name="Annu Rev Anim Biosci">
        <title>The Genome 10K Project: a way forward.</title>
        <authorList>
            <person name="Koepfli K.P."/>
            <person name="Paten B."/>
            <person name="O'Brien S.J."/>
            <person name="Koepfli K.P."/>
            <person name="Paten B."/>
            <person name="Antunes A."/>
            <person name="Belov K."/>
            <person name="Bustamante C."/>
            <person name="Castoe T.A."/>
            <person name="Clawson H."/>
            <person name="Crawford A.J."/>
            <person name="Diekhans M."/>
            <person name="Distel D."/>
            <person name="Durbin R."/>
            <person name="Earl D."/>
            <person name="Fujita M.K."/>
            <person name="Gamble T."/>
            <person name="Georges A."/>
            <person name="Gemmell N."/>
            <person name="Gilbert M.T."/>
            <person name="Graves J.M."/>
            <person name="Green R.E."/>
            <person name="Hickey G."/>
            <person name="Jarvis E.D."/>
            <person name="Johnson W."/>
            <person name="Komissarov A."/>
            <person name="Korf I."/>
            <person name="Kuhn R."/>
            <person name="Larkin D.M."/>
            <person name="Lewin H."/>
            <person name="Lopez J.V."/>
            <person name="Ma J."/>
            <person name="Marques-Bonet T."/>
            <person name="Miller W."/>
            <person name="Murphy R."/>
            <person name="Pevzner P."/>
            <person name="Shapiro B."/>
            <person name="Steiner C."/>
            <person name="Tamazian G."/>
            <person name="Venkatesh B."/>
            <person name="Wang J."/>
            <person name="Wayne R."/>
            <person name="Wiley E."/>
            <person name="Yang H."/>
            <person name="Zhang G."/>
            <person name="Haussler D."/>
            <person name="Ryder O."/>
            <person name="O'Brien S.J."/>
        </authorList>
    </citation>
    <scope>NUCLEOTIDE SEQUENCE</scope>
</reference>
<reference evidence="12" key="4">
    <citation type="submission" date="2025-08" db="UniProtKB">
        <authorList>
            <consortium name="Ensembl"/>
        </authorList>
    </citation>
    <scope>IDENTIFICATION</scope>
</reference>
<dbReference type="InterPro" id="IPR036116">
    <property type="entry name" value="FN3_sf"/>
</dbReference>
<evidence type="ECO:0000259" key="11">
    <source>
        <dbReference type="PROSITE" id="PS50853"/>
    </source>
</evidence>
<dbReference type="InterPro" id="IPR048287">
    <property type="entry name" value="TSPN-like_N"/>
</dbReference>
<dbReference type="FunFam" id="2.60.120.200:FF:000008">
    <property type="entry name" value="Collagen type XII alpha 1 chain"/>
    <property type="match status" value="1"/>
</dbReference>
<dbReference type="Pfam" id="PF00092">
    <property type="entry name" value="VWA"/>
    <property type="match status" value="1"/>
</dbReference>
<keyword evidence="5" id="KW-0176">Collagen</keyword>
<feature type="domain" description="Fibronectin type-III" evidence="11">
    <location>
        <begin position="4"/>
        <end position="97"/>
    </location>
</feature>
<comment type="function">
    <text evidence="7">Probable collagen protein.</text>
</comment>
<evidence type="ECO:0000256" key="5">
    <source>
        <dbReference type="ARBA" id="ARBA00023119"/>
    </source>
</evidence>
<dbReference type="PANTHER" id="PTHR46708:SF2">
    <property type="entry name" value="FIBRONECTIN TYPE-III DOMAIN-CONTAINING PROTEIN"/>
    <property type="match status" value="1"/>
</dbReference>
<feature type="region of interest" description="Disordered" evidence="9">
    <location>
        <begin position="1203"/>
        <end position="1247"/>
    </location>
</feature>
<dbReference type="SUPFAM" id="SSF49265">
    <property type="entry name" value="Fibronectin type III"/>
    <property type="match status" value="5"/>
</dbReference>
<dbReference type="SUPFAM" id="SSF49899">
    <property type="entry name" value="Concanavalin A-like lectins/glucanases"/>
    <property type="match status" value="1"/>
</dbReference>
<evidence type="ECO:0000313" key="13">
    <source>
        <dbReference type="Proteomes" id="UP000472240"/>
    </source>
</evidence>
<dbReference type="AlphaFoldDB" id="A0A671FMB0"/>
<feature type="compositionally biased region" description="Low complexity" evidence="9">
    <location>
        <begin position="1082"/>
        <end position="1095"/>
    </location>
</feature>
<dbReference type="InterPro" id="IPR013320">
    <property type="entry name" value="ConA-like_dom_sf"/>
</dbReference>
<dbReference type="SUPFAM" id="SSF53300">
    <property type="entry name" value="vWA-like"/>
    <property type="match status" value="1"/>
</dbReference>
<sequence>SWGAPTSGRLRLTVLPEDRLQMKWRESDGSGLGYLVQVKPMAGDSEQEVMLTTKSPKATVGGLSPSKGYTLQIFQLTGSGNVLLARREFVIEDLKSNSVSRSSRRPLGAALGPTPSHPCGPSPPTNPPERDPGGLAHIPSLPSHPAVPQFRCMPPTPADMIFLVDGSWSIGHSHFQQIKAFLASVIEPFEIGPDKVQVGLTQYSGHPQTEWDLNAFGTKEEVLGAVQHLHYKGGNTFTGLALTHVLQENLKPTAGPRPEAAKVVILVTDGKSQDDVHTAGCVLKDLNIDVFAVGVKNADEAELRLLASQPLDITVHNVQDFPQLSTLAGLLSRLICQKVQGRRLHGGPAKPASAAPALDPLSTPTSLVLSQVTSSSVHLSWTPAPQPPLKYLVVWRPSRGGIPREVVVEGPSSSTELHNLTSSTEYLVSVFPVYEAGAAEGLRGLVTTAPLPPPQALTLATVTPRTVRLTWQPSSGATQYLVRCAPAAPKGEEEGREVRVRLPEVVLDGLEPARDYDLWVQSLRGAEASEARGIRARTPPPAPPRHLAFSDVSHDSARVSWEGTPRPVRLFRVSYVSSEGGHSGQTEAPGNATSAILGPLSSSTTYTVRVTCLYPGGSSSTMTGRLTTRKVPSPSQLSVTELPGDEVRLEWAAAAASGVLVYQIKWTPLGDGKAHEISIPGNLGTAVLPVGRHSEYEITILAYYRDGARSDPVSLRYTPLSRSPPSNLALASKSPSSLQVSWTPPSGRVLHYRLTYALASGSGPEKSVTVPGPTSHVTLPDLMAATKYRVLVSAVYGAGESTAVSATGRTAACPALHPDGSLAGFDLMAAFGLVQEEYASIRGVAMEPSAFGPTRTFTLFKDAQLTRRTSDIHPAALPPEHTVGFLVRLLPDTPREAFALWQMTAEDLRPVLGVLLDASRKSLTYFSHDPRAALQEVTFDLPEVRKIFFGSFHKVHVAVGRSKVQLYVDCRKVAERSIGETGSPPSTGFVTLGRLAKARGPRSSSATFQLQMLQIICSDTWAEEDRCCELPGAVGAECPPSAIKSEGGQAGPGGKAGWSGQESLFPLQGPPGIKGEKGDHGLPGLQGHPGHQGAPGKVGLQGPKVGEKPTGEGLGLPGPKGERGEKVSAQGLRSGPFLQGMRVVPAPVALGRAVTAQGHVARLPSQGEPQSLATIYQLVSQACESAIQTHMLKFDSFLHESTRPPMPILEAPRPPGVSSDIQLPGEGGHGGPRPEDRGTGFLGEGLE</sequence>
<dbReference type="SMART" id="SM00327">
    <property type="entry name" value="VWA"/>
    <property type="match status" value="1"/>
</dbReference>
<keyword evidence="6" id="KW-0325">Glycoprotein</keyword>
<dbReference type="PANTHER" id="PTHR46708">
    <property type="entry name" value="TENASCIN"/>
    <property type="match status" value="1"/>
</dbReference>
<feature type="compositionally biased region" description="Gly residues" evidence="9">
    <location>
        <begin position="1048"/>
        <end position="1057"/>
    </location>
</feature>
<reference evidence="13" key="3">
    <citation type="submission" date="2018-12" db="EMBL/GenBank/DDBJ databases">
        <title>G10K-VGP greater horseshoe bat female genome, primary haplotype.</title>
        <authorList>
            <person name="Teeling E."/>
            <person name="Myers G."/>
            <person name="Vernes S."/>
            <person name="Pippel M."/>
            <person name="Winkler S."/>
            <person name="Fedrigo O."/>
            <person name="Rhie A."/>
            <person name="Koren S."/>
            <person name="Phillippy A."/>
            <person name="Lewin H."/>
            <person name="Damas J."/>
            <person name="Howe K."/>
            <person name="Mountcastle J."/>
            <person name="Jarvis E.D."/>
        </authorList>
    </citation>
    <scope>NUCLEOTIDE SEQUENCE [LARGE SCALE GENOMIC DNA]</scope>
</reference>
<name>A0A671FMB0_RHIFE</name>
<dbReference type="Gene3D" id="3.40.50.410">
    <property type="entry name" value="von Willebrand factor, type A domain"/>
    <property type="match status" value="1"/>
</dbReference>
<dbReference type="InterPro" id="IPR003961">
    <property type="entry name" value="FN3_dom"/>
</dbReference>
<keyword evidence="4" id="KW-0677">Repeat</keyword>
<keyword evidence="13" id="KW-1185">Reference proteome</keyword>
<accession>A0A671FMB0</accession>
<keyword evidence="2" id="KW-0964">Secreted</keyword>
<dbReference type="PROSITE" id="PS50853">
    <property type="entry name" value="FN3"/>
    <property type="match status" value="5"/>
</dbReference>
<dbReference type="FunFam" id="2.60.40.10:FF:000953">
    <property type="entry name" value="Collagen, type XX, alpha 1"/>
    <property type="match status" value="1"/>
</dbReference>
<feature type="compositionally biased region" description="Pro residues" evidence="9">
    <location>
        <begin position="1204"/>
        <end position="1215"/>
    </location>
</feature>
<feature type="domain" description="Fibronectin type-III" evidence="11">
    <location>
        <begin position="363"/>
        <end position="454"/>
    </location>
</feature>
<dbReference type="CDD" id="cd01482">
    <property type="entry name" value="vWA_collagen_alphaI-XII-like"/>
    <property type="match status" value="1"/>
</dbReference>
<keyword evidence="3" id="KW-0732">Signal</keyword>
<dbReference type="GO" id="GO:0005576">
    <property type="term" value="C:extracellular region"/>
    <property type="evidence" value="ECO:0007669"/>
    <property type="project" value="UniProtKB-SubCell"/>
</dbReference>
<dbReference type="SMART" id="SM00210">
    <property type="entry name" value="TSPN"/>
    <property type="match status" value="1"/>
</dbReference>
<evidence type="ECO:0000256" key="9">
    <source>
        <dbReference type="SAM" id="MobiDB-lite"/>
    </source>
</evidence>
<dbReference type="InterPro" id="IPR036465">
    <property type="entry name" value="vWFA_dom_sf"/>
</dbReference>
<feature type="domain" description="Fibronectin type-III" evidence="11">
    <location>
        <begin position="724"/>
        <end position="815"/>
    </location>
</feature>
<feature type="domain" description="Fibronectin type-III" evidence="11">
    <location>
        <begin position="543"/>
        <end position="634"/>
    </location>
</feature>
<feature type="compositionally biased region" description="Pro residues" evidence="9">
    <location>
        <begin position="115"/>
        <end position="127"/>
    </location>
</feature>
<dbReference type="GeneTree" id="ENSGT00940000153769"/>
<reference evidence="12 13" key="2">
    <citation type="journal article" date="2018" name="Annu Rev Anim Biosci">
        <title>Bat Biology, Genomes, and the Bat1K Project: To Generate Chromosome-Level Genomes for All Living Bat Species.</title>
        <authorList>
            <person name="Teeling E.C."/>
            <person name="Vernes S.C."/>
            <person name="Davalos L.M."/>
            <person name="Ray D.A."/>
            <person name="Gilbert M.T.P."/>
            <person name="Myers E."/>
        </authorList>
    </citation>
    <scope>NUCLEOTIDE SEQUENCE</scope>
</reference>
<reference evidence="12" key="5">
    <citation type="submission" date="2025-09" db="UniProtKB">
        <authorList>
            <consortium name="Ensembl"/>
        </authorList>
    </citation>
    <scope>IDENTIFICATION</scope>
</reference>
<evidence type="ECO:0000256" key="8">
    <source>
        <dbReference type="ARBA" id="ARBA00069772"/>
    </source>
</evidence>
<feature type="domain" description="Fibronectin type-III" evidence="11">
    <location>
        <begin position="455"/>
        <end position="541"/>
    </location>
</feature>
<comment type="subcellular location">
    <subcellularLocation>
        <location evidence="1">Secreted</location>
        <location evidence="1">Extracellular space</location>
    </subcellularLocation>
</comment>
<dbReference type="PRINTS" id="PR00453">
    <property type="entry name" value="VWFADOMAIN"/>
</dbReference>
<dbReference type="FunFam" id="2.60.40.10:FF:000638">
    <property type="entry name" value="von Willebrand factor A domain-containing 1"/>
    <property type="match status" value="1"/>
</dbReference>
<feature type="region of interest" description="Disordered" evidence="9">
    <location>
        <begin position="1044"/>
        <end position="1127"/>
    </location>
</feature>
<evidence type="ECO:0000256" key="1">
    <source>
        <dbReference type="ARBA" id="ARBA00004239"/>
    </source>
</evidence>
<evidence type="ECO:0000256" key="3">
    <source>
        <dbReference type="ARBA" id="ARBA00022729"/>
    </source>
</evidence>
<dbReference type="SMART" id="SM00060">
    <property type="entry name" value="FN3"/>
    <property type="match status" value="6"/>
</dbReference>
<dbReference type="InterPro" id="IPR013783">
    <property type="entry name" value="Ig-like_fold"/>
</dbReference>
<dbReference type="Gene3D" id="2.60.40.10">
    <property type="entry name" value="Immunoglobulins"/>
    <property type="match status" value="6"/>
</dbReference>
<evidence type="ECO:0000256" key="2">
    <source>
        <dbReference type="ARBA" id="ARBA00022525"/>
    </source>
</evidence>
<proteinExistence type="predicted"/>